<accession>A0A914RJW0</accession>
<dbReference type="WBParaSite" id="PEQ_0000506701-mRNA-1">
    <property type="protein sequence ID" value="PEQ_0000506701-mRNA-1"/>
    <property type="gene ID" value="PEQ_0000506701"/>
</dbReference>
<feature type="domain" description="Myotubularin phosphatase" evidence="2">
    <location>
        <begin position="1"/>
        <end position="120"/>
    </location>
</feature>
<dbReference type="Proteomes" id="UP000887564">
    <property type="component" value="Unplaced"/>
</dbReference>
<dbReference type="Pfam" id="PF06602">
    <property type="entry name" value="Myotub-related"/>
    <property type="match status" value="1"/>
</dbReference>
<dbReference type="AlphaFoldDB" id="A0A914RJW0"/>
<proteinExistence type="inferred from homology"/>
<comment type="similarity">
    <text evidence="1">Belongs to the protein-tyrosine phosphatase family. Non-receptor class myotubularin subfamily.</text>
</comment>
<name>A0A914RJW0_PAREQ</name>
<evidence type="ECO:0000313" key="3">
    <source>
        <dbReference type="Proteomes" id="UP000887564"/>
    </source>
</evidence>
<keyword evidence="3" id="KW-1185">Reference proteome</keyword>
<evidence type="ECO:0000256" key="1">
    <source>
        <dbReference type="ARBA" id="ARBA00007471"/>
    </source>
</evidence>
<dbReference type="InterPro" id="IPR010569">
    <property type="entry name" value="Myotubularin-like_Pase_dom"/>
</dbReference>
<dbReference type="SUPFAM" id="SSF52799">
    <property type="entry name" value="(Phosphotyrosine protein) phosphatases II"/>
    <property type="match status" value="1"/>
</dbReference>
<evidence type="ECO:0000313" key="4">
    <source>
        <dbReference type="WBParaSite" id="PEQ_0000506701-mRNA-1"/>
    </source>
</evidence>
<evidence type="ECO:0000259" key="2">
    <source>
        <dbReference type="PROSITE" id="PS51339"/>
    </source>
</evidence>
<dbReference type="InterPro" id="IPR029021">
    <property type="entry name" value="Prot-tyrosine_phosphatase-like"/>
</dbReference>
<dbReference type="PROSITE" id="PS51339">
    <property type="entry name" value="PPASE_MYOTUBULARIN"/>
    <property type="match status" value="1"/>
</dbReference>
<reference evidence="4" key="1">
    <citation type="submission" date="2022-11" db="UniProtKB">
        <authorList>
            <consortium name="WormBaseParasite"/>
        </authorList>
    </citation>
    <scope>IDENTIFICATION</scope>
</reference>
<organism evidence="3 4">
    <name type="scientific">Parascaris equorum</name>
    <name type="common">Equine roundworm</name>
    <dbReference type="NCBI Taxonomy" id="6256"/>
    <lineage>
        <taxon>Eukaryota</taxon>
        <taxon>Metazoa</taxon>
        <taxon>Ecdysozoa</taxon>
        <taxon>Nematoda</taxon>
        <taxon>Chromadorea</taxon>
        <taxon>Rhabditida</taxon>
        <taxon>Spirurina</taxon>
        <taxon>Ascaridomorpha</taxon>
        <taxon>Ascaridoidea</taxon>
        <taxon>Ascarididae</taxon>
        <taxon>Parascaris</taxon>
    </lineage>
</organism>
<sequence length="120" mass="14006">LSRLIFEENFFYQVFFDAFSETFIDELKKSQCPSAFEFNDFFLRFLAYHSSSACFRTFVLDSECERITFDTLCISACDPRIADSLGGRAELNVEQCSTCLISKESFWTPNFDFRCGRRDV</sequence>
<protein>
    <submittedName>
        <fullName evidence="4">Myotubularin phosphatase domain-containing protein</fullName>
    </submittedName>
</protein>